<gene>
    <name evidence="1" type="ORF">DHETER_LOCUS8956</name>
</gene>
<feature type="non-terminal residue" evidence="1">
    <location>
        <position position="1"/>
    </location>
</feature>
<feature type="non-terminal residue" evidence="1">
    <location>
        <position position="351"/>
    </location>
</feature>
<evidence type="ECO:0000313" key="1">
    <source>
        <dbReference type="EMBL" id="CAG8643578.1"/>
    </source>
</evidence>
<comment type="caution">
    <text evidence="1">The sequence shown here is derived from an EMBL/GenBank/DDBJ whole genome shotgun (WGS) entry which is preliminary data.</text>
</comment>
<sequence>EKIATEFNCDRSTVSKILKQKQWSDIKEISPNSNALKIVGPKFPQVEKALEMWVGTAEQQQLTLTGNVIRQKALQFAKLLNVSEDEFKASQGWLTRFKVRIGLRNHHIHGEAGSAPIDLLPQFREELQNILEGYEPHNIFNTDKCGLYYYIDPSFSLSSVARKGKKKDKTRITVLCTANMSGTEKITPLVINKSKMPNAFREARITSYNQLPVDYHYNEKAWMLKSAWDEISKETIMNCWRHTRILPSRHLAEIFPEVELAANEDLAIQEVHISEIVTAQCEAQEIINLTDSSNIQQLAQDYLDNNEFIATEEFIRQQSLQPDSFIKETDETFFRDFLSRTHRASTRLMKQ</sequence>
<name>A0ACA9NDG2_9GLOM</name>
<dbReference type="EMBL" id="CAJVPU010014967">
    <property type="protein sequence ID" value="CAG8643578.1"/>
    <property type="molecule type" value="Genomic_DNA"/>
</dbReference>
<organism evidence="1 2">
    <name type="scientific">Dentiscutata heterogama</name>
    <dbReference type="NCBI Taxonomy" id="1316150"/>
    <lineage>
        <taxon>Eukaryota</taxon>
        <taxon>Fungi</taxon>
        <taxon>Fungi incertae sedis</taxon>
        <taxon>Mucoromycota</taxon>
        <taxon>Glomeromycotina</taxon>
        <taxon>Glomeromycetes</taxon>
        <taxon>Diversisporales</taxon>
        <taxon>Gigasporaceae</taxon>
        <taxon>Dentiscutata</taxon>
    </lineage>
</organism>
<proteinExistence type="predicted"/>
<dbReference type="Proteomes" id="UP000789702">
    <property type="component" value="Unassembled WGS sequence"/>
</dbReference>
<reference evidence="1" key="1">
    <citation type="submission" date="2021-06" db="EMBL/GenBank/DDBJ databases">
        <authorList>
            <person name="Kallberg Y."/>
            <person name="Tangrot J."/>
            <person name="Rosling A."/>
        </authorList>
    </citation>
    <scope>NUCLEOTIDE SEQUENCE</scope>
    <source>
        <strain evidence="1">IL203A</strain>
    </source>
</reference>
<keyword evidence="2" id="KW-1185">Reference proteome</keyword>
<protein>
    <submittedName>
        <fullName evidence="1">4781_t:CDS:1</fullName>
    </submittedName>
</protein>
<evidence type="ECO:0000313" key="2">
    <source>
        <dbReference type="Proteomes" id="UP000789702"/>
    </source>
</evidence>
<accession>A0ACA9NDG2</accession>